<feature type="compositionally biased region" description="Low complexity" evidence="9">
    <location>
        <begin position="327"/>
        <end position="336"/>
    </location>
</feature>
<keyword evidence="5" id="KW-0539">Nucleus</keyword>
<gene>
    <name evidence="12" type="ORF">ILUMI_25117</name>
</gene>
<dbReference type="GO" id="GO:0006368">
    <property type="term" value="P:transcription elongation by RNA polymerase II"/>
    <property type="evidence" value="ECO:0007669"/>
    <property type="project" value="InterPro"/>
</dbReference>
<dbReference type="PANTHER" id="PTHR23288">
    <property type="entry name" value="OCCLUDIN AND RNA POLYMERASE II ELONGATION FACTOR ELL"/>
    <property type="match status" value="1"/>
</dbReference>
<sequence>MAALCPGVQYGLSSQENFGENKDLIFVKLTDSAIRAIEEYIKNQSKFSSNQNPTIKFLGNEGQLSFPSFHNGYTSFSFSMSSTADMEGPGGSFECVQQSAPPRGSLEALGVVPHKIRIHANEDIYEATRHRMTVAEENHKNKCTREIKPNQTDIGRKVKVKQTSNRTAVPPSRREAPPLRDSLTKMSYQSNATSKPPVHTSNNLVNGLGSSHVSSSRLQNKPSMPDIARRPIKERLIHLLALRPFKKPELYERLTREGLRGEKNGMTSILKQISCMKDNAYHLNRAMWNDVREDWPFYTESERQMLKRRKPQNLTPPGSSDGGSSGSGQSPTSTHPGSPPPPISSSKRPGYYDGVDGLPTKRQRISHYRKPSEQIYRSPAENISQRRPMTDSRDASNMNPRSREREPLVNGYSNSISNGYSNGMLNDKHSLSDDEDSANRKRSCDSHSLSYSVNREKTLVDSNISLSPTKEDNVGKDDIQDRTRLTSSEILSNDRVKQNEVLNNSSKIKQSDVLNTDRTIQNDVMNNGRAKQENREQNRWSNVVTSTTQNSPDSQTEQISATDSGPPIVDSTVDSEFPDYLTEYTTIRNAEQRRRYKSDFNADYAEYRDLHAIVEKVSRRFAELEERLKQEKTSSPKYKGYFRKAEIEFATYHFTDAFKSYEKALQLKPDDTGIINAMTKTLQEQQKDIRADAQIPWVGAGTGIVLGVIIVIADYLCTNKPTLTHPILMAVMTIAIAMIGYGIARGCRYYVKCQRDALLEAPINLVKSDQETEKAETDTKSPSHRYTKSQARQRYKKGKS</sequence>
<feature type="region of interest" description="Disordered" evidence="9">
    <location>
        <begin position="304"/>
        <end position="449"/>
    </location>
</feature>
<dbReference type="PANTHER" id="PTHR23288:SF17">
    <property type="entry name" value="RNA POLYMERASE II ELONGATION FACTOR ELL"/>
    <property type="match status" value="1"/>
</dbReference>
<organism evidence="12 13">
    <name type="scientific">Ignelater luminosus</name>
    <name type="common">Cucubano</name>
    <name type="synonym">Pyrophorus luminosus</name>
    <dbReference type="NCBI Taxonomy" id="2038154"/>
    <lineage>
        <taxon>Eukaryota</taxon>
        <taxon>Metazoa</taxon>
        <taxon>Ecdysozoa</taxon>
        <taxon>Arthropoda</taxon>
        <taxon>Hexapoda</taxon>
        <taxon>Insecta</taxon>
        <taxon>Pterygota</taxon>
        <taxon>Neoptera</taxon>
        <taxon>Endopterygota</taxon>
        <taxon>Coleoptera</taxon>
        <taxon>Polyphaga</taxon>
        <taxon>Elateriformia</taxon>
        <taxon>Elateroidea</taxon>
        <taxon>Elateridae</taxon>
        <taxon>Agrypninae</taxon>
        <taxon>Pyrophorini</taxon>
        <taxon>Ignelater</taxon>
    </lineage>
</organism>
<dbReference type="SUPFAM" id="SSF48452">
    <property type="entry name" value="TPR-like"/>
    <property type="match status" value="1"/>
</dbReference>
<feature type="compositionally biased region" description="Low complexity" evidence="9">
    <location>
        <begin position="410"/>
        <end position="423"/>
    </location>
</feature>
<evidence type="ECO:0000256" key="2">
    <source>
        <dbReference type="ARBA" id="ARBA00009171"/>
    </source>
</evidence>
<dbReference type="Gene3D" id="1.10.10.2670">
    <property type="entry name" value="E3 ubiquitin-protein ligase"/>
    <property type="match status" value="1"/>
</dbReference>
<feature type="transmembrane region" description="Helical" evidence="10">
    <location>
        <begin position="723"/>
        <end position="744"/>
    </location>
</feature>
<evidence type="ECO:0000313" key="13">
    <source>
        <dbReference type="Proteomes" id="UP000801492"/>
    </source>
</evidence>
<feature type="compositionally biased region" description="Basic and acidic residues" evidence="9">
    <location>
        <begin position="426"/>
        <end position="445"/>
    </location>
</feature>
<protein>
    <recommendedName>
        <fullName evidence="11">OCEL domain-containing protein</fullName>
    </recommendedName>
</protein>
<feature type="compositionally biased region" description="Basic residues" evidence="9">
    <location>
        <begin position="782"/>
        <end position="800"/>
    </location>
</feature>
<feature type="compositionally biased region" description="Basic and acidic residues" evidence="9">
    <location>
        <begin position="769"/>
        <end position="781"/>
    </location>
</feature>
<evidence type="ECO:0000256" key="4">
    <source>
        <dbReference type="ARBA" id="ARBA00023163"/>
    </source>
</evidence>
<dbReference type="SUPFAM" id="SSF144292">
    <property type="entry name" value="occludin/ELL-like"/>
    <property type="match status" value="1"/>
</dbReference>
<feature type="region of interest" description="Disordered" evidence="9">
    <location>
        <begin position="462"/>
        <end position="481"/>
    </location>
</feature>
<keyword evidence="8" id="KW-0175">Coiled coil</keyword>
<evidence type="ECO:0000256" key="9">
    <source>
        <dbReference type="SAM" id="MobiDB-lite"/>
    </source>
</evidence>
<evidence type="ECO:0000256" key="10">
    <source>
        <dbReference type="SAM" id="Phobius"/>
    </source>
</evidence>
<dbReference type="Pfam" id="PF07303">
    <property type="entry name" value="Occludin_ELL"/>
    <property type="match status" value="1"/>
</dbReference>
<dbReference type="InterPro" id="IPR036390">
    <property type="entry name" value="WH_DNA-bd_sf"/>
</dbReference>
<dbReference type="PROSITE" id="PS51980">
    <property type="entry name" value="OCEL"/>
    <property type="match status" value="1"/>
</dbReference>
<dbReference type="InterPro" id="IPR010844">
    <property type="entry name" value="Occludin_ELL"/>
</dbReference>
<dbReference type="Gene3D" id="6.10.140.340">
    <property type="match status" value="1"/>
</dbReference>
<evidence type="ECO:0000256" key="5">
    <source>
        <dbReference type="ARBA" id="ARBA00023242"/>
    </source>
</evidence>
<comment type="subcellular location">
    <subcellularLocation>
        <location evidence="1">Nucleus</location>
    </subcellularLocation>
</comment>
<dbReference type="Proteomes" id="UP000801492">
    <property type="component" value="Unassembled WGS sequence"/>
</dbReference>
<reference evidence="12" key="1">
    <citation type="submission" date="2019-08" db="EMBL/GenBank/DDBJ databases">
        <title>The genome of the North American firefly Photinus pyralis.</title>
        <authorList>
            <consortium name="Photinus pyralis genome working group"/>
            <person name="Fallon T.R."/>
            <person name="Sander Lower S.E."/>
            <person name="Weng J.-K."/>
        </authorList>
    </citation>
    <scope>NUCLEOTIDE SEQUENCE</scope>
    <source>
        <strain evidence="12">TRF0915ILg1</strain>
        <tissue evidence="12">Whole body</tissue>
    </source>
</reference>
<feature type="coiled-coil region" evidence="8">
    <location>
        <begin position="607"/>
        <end position="634"/>
    </location>
</feature>
<dbReference type="InterPro" id="IPR011990">
    <property type="entry name" value="TPR-like_helical_dom_sf"/>
</dbReference>
<keyword evidence="6" id="KW-0802">TPR repeat</keyword>
<feature type="region of interest" description="Disordered" evidence="9">
    <location>
        <begin position="526"/>
        <end position="567"/>
    </location>
</feature>
<name>A0A8K0FZZ7_IGNLU</name>
<dbReference type="InterPro" id="IPR019734">
    <property type="entry name" value="TPR_rpt"/>
</dbReference>
<evidence type="ECO:0000256" key="7">
    <source>
        <dbReference type="PROSITE-ProRule" id="PRU01324"/>
    </source>
</evidence>
<evidence type="ECO:0000259" key="11">
    <source>
        <dbReference type="PROSITE" id="PS51980"/>
    </source>
</evidence>
<dbReference type="Pfam" id="PF10390">
    <property type="entry name" value="ELL"/>
    <property type="match status" value="1"/>
</dbReference>
<dbReference type="OrthoDB" id="6284217at2759"/>
<keyword evidence="4" id="KW-0804">Transcription</keyword>
<feature type="region of interest" description="Disordered" evidence="9">
    <location>
        <begin position="769"/>
        <end position="800"/>
    </location>
</feature>
<dbReference type="GO" id="GO:0008023">
    <property type="term" value="C:transcription elongation factor complex"/>
    <property type="evidence" value="ECO:0007669"/>
    <property type="project" value="InterPro"/>
</dbReference>
<feature type="region of interest" description="Disordered" evidence="9">
    <location>
        <begin position="148"/>
        <end position="181"/>
    </location>
</feature>
<dbReference type="AlphaFoldDB" id="A0A8K0FZZ7"/>
<dbReference type="InterPro" id="IPR042065">
    <property type="entry name" value="E3_ELL-like"/>
</dbReference>
<feature type="repeat" description="TPR" evidence="6">
    <location>
        <begin position="638"/>
        <end position="671"/>
    </location>
</feature>
<proteinExistence type="inferred from homology"/>
<dbReference type="GO" id="GO:0000987">
    <property type="term" value="F:cis-regulatory region sequence-specific DNA binding"/>
    <property type="evidence" value="ECO:0007669"/>
    <property type="project" value="TreeGrafter"/>
</dbReference>
<evidence type="ECO:0000256" key="1">
    <source>
        <dbReference type="ARBA" id="ARBA00004123"/>
    </source>
</evidence>
<dbReference type="PROSITE" id="PS50005">
    <property type="entry name" value="TPR"/>
    <property type="match status" value="1"/>
</dbReference>
<evidence type="ECO:0000256" key="6">
    <source>
        <dbReference type="PROSITE-ProRule" id="PRU00339"/>
    </source>
</evidence>
<dbReference type="EMBL" id="VTPC01090865">
    <property type="protein sequence ID" value="KAF2881056.1"/>
    <property type="molecule type" value="Genomic_DNA"/>
</dbReference>
<dbReference type="GO" id="GO:0042795">
    <property type="term" value="P:snRNA transcription by RNA polymerase II"/>
    <property type="evidence" value="ECO:0007669"/>
    <property type="project" value="TreeGrafter"/>
</dbReference>
<dbReference type="GO" id="GO:0032968">
    <property type="term" value="P:positive regulation of transcription elongation by RNA polymerase II"/>
    <property type="evidence" value="ECO:0007669"/>
    <property type="project" value="TreeGrafter"/>
</dbReference>
<evidence type="ECO:0000256" key="3">
    <source>
        <dbReference type="ARBA" id="ARBA00023015"/>
    </source>
</evidence>
<accession>A0A8K0FZZ7</accession>
<dbReference type="SUPFAM" id="SSF46785">
    <property type="entry name" value="Winged helix' DNA-binding domain"/>
    <property type="match status" value="1"/>
</dbReference>
<keyword evidence="10" id="KW-0472">Membrane</keyword>
<keyword evidence="10" id="KW-0812">Transmembrane</keyword>
<keyword evidence="13" id="KW-1185">Reference proteome</keyword>
<comment type="similarity">
    <text evidence="2 7">Belongs to the ELL/occludin family.</text>
</comment>
<feature type="transmembrane region" description="Helical" evidence="10">
    <location>
        <begin position="695"/>
        <end position="716"/>
    </location>
</feature>
<keyword evidence="3" id="KW-0805">Transcription regulation</keyword>
<feature type="compositionally biased region" description="Basic and acidic residues" evidence="9">
    <location>
        <begin position="469"/>
        <end position="481"/>
    </location>
</feature>
<evidence type="ECO:0000313" key="12">
    <source>
        <dbReference type="EMBL" id="KAF2881056.1"/>
    </source>
</evidence>
<dbReference type="InterPro" id="IPR019464">
    <property type="entry name" value="ELL_N"/>
</dbReference>
<evidence type="ECO:0000256" key="8">
    <source>
        <dbReference type="SAM" id="Coils"/>
    </source>
</evidence>
<feature type="compositionally biased region" description="Polar residues" evidence="9">
    <location>
        <begin position="539"/>
        <end position="563"/>
    </location>
</feature>
<dbReference type="InterPro" id="IPR031176">
    <property type="entry name" value="ELL/occludin"/>
</dbReference>
<feature type="domain" description="OCEL" evidence="11">
    <location>
        <begin position="578"/>
        <end position="687"/>
    </location>
</feature>
<keyword evidence="10" id="KW-1133">Transmembrane helix</keyword>
<comment type="caution">
    <text evidence="12">The sequence shown here is derived from an EMBL/GenBank/DDBJ whole genome shotgun (WGS) entry which is preliminary data.</text>
</comment>